<reference evidence="1 2" key="1">
    <citation type="submission" date="2020-07" db="EMBL/GenBank/DDBJ databases">
        <title>Genomic Encyclopedia of Type Strains, Phase IV (KMG-V): Genome sequencing to study the core and pangenomes of soil and plant-associated prokaryotes.</title>
        <authorList>
            <person name="Whitman W."/>
        </authorList>
    </citation>
    <scope>NUCLEOTIDE SEQUENCE [LARGE SCALE GENOMIC DNA]</scope>
    <source>
        <strain evidence="1 2">AN3</strain>
    </source>
</reference>
<keyword evidence="2" id="KW-1185">Reference proteome</keyword>
<accession>A0A839ERQ3</accession>
<evidence type="ECO:0000313" key="1">
    <source>
        <dbReference type="EMBL" id="MBA8881492.1"/>
    </source>
</evidence>
<protein>
    <submittedName>
        <fullName evidence="1">Uncharacterized protein</fullName>
    </submittedName>
</protein>
<proteinExistence type="predicted"/>
<dbReference type="Proteomes" id="UP000549052">
    <property type="component" value="Unassembled WGS sequence"/>
</dbReference>
<name>A0A839ERQ3_9HYPH</name>
<comment type="caution">
    <text evidence="1">The sequence shown here is derived from an EMBL/GenBank/DDBJ whole genome shotgun (WGS) entry which is preliminary data.</text>
</comment>
<dbReference type="EMBL" id="JACGXN010000014">
    <property type="protein sequence ID" value="MBA8881492.1"/>
    <property type="molecule type" value="Genomic_DNA"/>
</dbReference>
<gene>
    <name evidence="1" type="ORF">FHW16_005233</name>
</gene>
<evidence type="ECO:0000313" key="2">
    <source>
        <dbReference type="Proteomes" id="UP000549052"/>
    </source>
</evidence>
<organism evidence="1 2">
    <name type="scientific">Phyllobacterium myrsinacearum</name>
    <dbReference type="NCBI Taxonomy" id="28101"/>
    <lineage>
        <taxon>Bacteria</taxon>
        <taxon>Pseudomonadati</taxon>
        <taxon>Pseudomonadota</taxon>
        <taxon>Alphaproteobacteria</taxon>
        <taxon>Hyphomicrobiales</taxon>
        <taxon>Phyllobacteriaceae</taxon>
        <taxon>Phyllobacterium</taxon>
    </lineage>
</organism>
<dbReference type="AlphaFoldDB" id="A0A839ERQ3"/>
<sequence>MKQRPAAKTIAADLYHWGASDGDFIAIGGIIRP</sequence>